<organism evidence="3 4">
    <name type="scientific">Murimonas intestini</name>
    <dbReference type="NCBI Taxonomy" id="1337051"/>
    <lineage>
        <taxon>Bacteria</taxon>
        <taxon>Bacillati</taxon>
        <taxon>Bacillota</taxon>
        <taxon>Clostridia</taxon>
        <taxon>Lachnospirales</taxon>
        <taxon>Lachnospiraceae</taxon>
        <taxon>Murimonas</taxon>
    </lineage>
</organism>
<gene>
    <name evidence="3" type="ORF">C7383_10286</name>
</gene>
<dbReference type="InterPro" id="IPR000160">
    <property type="entry name" value="GGDEF_dom"/>
</dbReference>
<protein>
    <submittedName>
        <fullName evidence="3">Diguanylate cyclase (GGDEF)-like protein</fullName>
    </submittedName>
</protein>
<reference evidence="3 4" key="1">
    <citation type="submission" date="2018-05" db="EMBL/GenBank/DDBJ databases">
        <authorList>
            <person name="Goeker M."/>
            <person name="Huntemann M."/>
            <person name="Clum A."/>
            <person name="Pillay M."/>
            <person name="Palaniappan K."/>
            <person name="Varghese N."/>
            <person name="Mikhailova N."/>
            <person name="Stamatis D."/>
            <person name="Reddy T."/>
            <person name="Daum C."/>
            <person name="Shapiro N."/>
            <person name="Ivanova N."/>
            <person name="Kyrpides N."/>
            <person name="Woyke T."/>
        </authorList>
    </citation>
    <scope>NUCLEOTIDE SEQUENCE [LARGE SCALE GENOMIC DNA]</scope>
    <source>
        <strain evidence="3 4">DSM 26524</strain>
    </source>
</reference>
<dbReference type="RefSeq" id="WP_109624905.1">
    <property type="nucleotide sequence ID" value="NZ_JANKBI010000012.1"/>
</dbReference>
<dbReference type="SUPFAM" id="SSF55073">
    <property type="entry name" value="Nucleotide cyclase"/>
    <property type="match status" value="1"/>
</dbReference>
<feature type="transmembrane region" description="Helical" evidence="1">
    <location>
        <begin position="334"/>
        <end position="355"/>
    </location>
</feature>
<feature type="transmembrane region" description="Helical" evidence="1">
    <location>
        <begin position="215"/>
        <end position="231"/>
    </location>
</feature>
<feature type="transmembrane region" description="Helical" evidence="1">
    <location>
        <begin position="301"/>
        <end position="322"/>
    </location>
</feature>
<keyword evidence="1" id="KW-0812">Transmembrane</keyword>
<keyword evidence="4" id="KW-1185">Reference proteome</keyword>
<feature type="domain" description="GGDEF" evidence="2">
    <location>
        <begin position="433"/>
        <end position="560"/>
    </location>
</feature>
<feature type="transmembrane region" description="Helical" evidence="1">
    <location>
        <begin position="243"/>
        <end position="265"/>
    </location>
</feature>
<comment type="caution">
    <text evidence="3">The sequence shown here is derived from an EMBL/GenBank/DDBJ whole genome shotgun (WGS) entry which is preliminary data.</text>
</comment>
<dbReference type="InterPro" id="IPR043128">
    <property type="entry name" value="Rev_trsase/Diguanyl_cyclase"/>
</dbReference>
<evidence type="ECO:0000313" key="3">
    <source>
        <dbReference type="EMBL" id="PWJ77953.1"/>
    </source>
</evidence>
<dbReference type="PANTHER" id="PTHR45138">
    <property type="entry name" value="REGULATORY COMPONENTS OF SENSORY TRANSDUCTION SYSTEM"/>
    <property type="match status" value="1"/>
</dbReference>
<proteinExistence type="predicted"/>
<keyword evidence="1" id="KW-1133">Transmembrane helix</keyword>
<feature type="transmembrane region" description="Helical" evidence="1">
    <location>
        <begin position="277"/>
        <end position="295"/>
    </location>
</feature>
<dbReference type="AlphaFoldDB" id="A0AB73T7S8"/>
<keyword evidence="1" id="KW-0472">Membrane</keyword>
<dbReference type="InterPro" id="IPR029787">
    <property type="entry name" value="Nucleotide_cyclase"/>
</dbReference>
<dbReference type="GO" id="GO:0052621">
    <property type="term" value="F:diguanylate cyclase activity"/>
    <property type="evidence" value="ECO:0007669"/>
    <property type="project" value="TreeGrafter"/>
</dbReference>
<evidence type="ECO:0000259" key="2">
    <source>
        <dbReference type="PROSITE" id="PS50887"/>
    </source>
</evidence>
<name>A0AB73T7S8_9FIRM</name>
<dbReference type="PANTHER" id="PTHR45138:SF9">
    <property type="entry name" value="DIGUANYLATE CYCLASE DGCM-RELATED"/>
    <property type="match status" value="1"/>
</dbReference>
<feature type="transmembrane region" description="Helical" evidence="1">
    <location>
        <begin position="12"/>
        <end position="34"/>
    </location>
</feature>
<dbReference type="CDD" id="cd01949">
    <property type="entry name" value="GGDEF"/>
    <property type="match status" value="1"/>
</dbReference>
<dbReference type="InterPro" id="IPR050469">
    <property type="entry name" value="Diguanylate_Cyclase"/>
</dbReference>
<sequence>MNSRERTRSAGIVYIGCIIAGLTGAAVILCTLILGRGPDLRYSQGRSGGFDSGWYYMDDGRRVDVTEKAGRIGKADVTVYNRLPEYSGDGMYMSFQNMYQAIEVLVDGERIYQYGIEEKPVFGKMLGAVQCMVPLPRDGGGKEIQVRIINVYGQEKIYFTGGIQLAPEETIIYNTFRNNIDVFFFVVIMVFIGTALMTVFFWFYVKKRGISYQPFFHMGIFAFLSGIWVLTDSRAAQFIFQNAVGACLLSHFSFMMFAVPLLNFIESICDRKSRAFTVLKYMFILNFLIQVLLYLTGISDFVRLLTVTHLLIGAAIVSMMVYSIREMKRNKSGYIKGIMGAQVILVVGALVSFWGFFNGDMLHYTKAFRTGLMIFVLVLMWMTARKTLDAEEERLKTDFYKSLAYMDMMTKTKNRTAFEREIEDIKGSGSRYRRIAVLLFDLNGLKTVNDTLGHLAGDKIITGAADCIKDVFGGLGDCYRIGGDEFTVIVKDKAVDEEKLRRCFAQAIKHYNEREEIKLSIAFGAAGQEFTGKEPRDMEILLKRADEDMYKKKRELKRKQ</sequence>
<evidence type="ECO:0000256" key="1">
    <source>
        <dbReference type="SAM" id="Phobius"/>
    </source>
</evidence>
<accession>A0AB73T7S8</accession>
<evidence type="ECO:0000313" key="4">
    <source>
        <dbReference type="Proteomes" id="UP000245412"/>
    </source>
</evidence>
<feature type="transmembrane region" description="Helical" evidence="1">
    <location>
        <begin position="182"/>
        <end position="203"/>
    </location>
</feature>
<dbReference type="Pfam" id="PF00990">
    <property type="entry name" value="GGDEF"/>
    <property type="match status" value="1"/>
</dbReference>
<dbReference type="PROSITE" id="PS50887">
    <property type="entry name" value="GGDEF"/>
    <property type="match status" value="1"/>
</dbReference>
<dbReference type="Gene3D" id="3.30.70.270">
    <property type="match status" value="1"/>
</dbReference>
<feature type="transmembrane region" description="Helical" evidence="1">
    <location>
        <begin position="367"/>
        <end position="384"/>
    </location>
</feature>
<dbReference type="Proteomes" id="UP000245412">
    <property type="component" value="Unassembled WGS sequence"/>
</dbReference>
<dbReference type="EMBL" id="QGGY01000002">
    <property type="protein sequence ID" value="PWJ77953.1"/>
    <property type="molecule type" value="Genomic_DNA"/>
</dbReference>
<dbReference type="SMART" id="SM00267">
    <property type="entry name" value="GGDEF"/>
    <property type="match status" value="1"/>
</dbReference>
<dbReference type="NCBIfam" id="TIGR00254">
    <property type="entry name" value="GGDEF"/>
    <property type="match status" value="1"/>
</dbReference>